<evidence type="ECO:0000313" key="10">
    <source>
        <dbReference type="Proteomes" id="UP000632125"/>
    </source>
</evidence>
<evidence type="ECO:0000256" key="3">
    <source>
        <dbReference type="ARBA" id="ARBA00022475"/>
    </source>
</evidence>
<protein>
    <submittedName>
        <fullName evidence="9">Sugar ABC transporter permease</fullName>
    </submittedName>
</protein>
<feature type="transmembrane region" description="Helical" evidence="7">
    <location>
        <begin position="118"/>
        <end position="139"/>
    </location>
</feature>
<feature type="transmembrane region" description="Helical" evidence="7">
    <location>
        <begin position="218"/>
        <end position="236"/>
    </location>
</feature>
<feature type="domain" description="ABC transmembrane type-1" evidence="8">
    <location>
        <begin position="78"/>
        <end position="293"/>
    </location>
</feature>
<comment type="subcellular location">
    <subcellularLocation>
        <location evidence="1 7">Cell membrane</location>
        <topology evidence="1 7">Multi-pass membrane protein</topology>
    </subcellularLocation>
</comment>
<name>A0A927H504_9BACL</name>
<proteinExistence type="inferred from homology"/>
<dbReference type="GO" id="GO:0005886">
    <property type="term" value="C:plasma membrane"/>
    <property type="evidence" value="ECO:0007669"/>
    <property type="project" value="UniProtKB-SubCell"/>
</dbReference>
<dbReference type="GO" id="GO:0055085">
    <property type="term" value="P:transmembrane transport"/>
    <property type="evidence" value="ECO:0007669"/>
    <property type="project" value="InterPro"/>
</dbReference>
<evidence type="ECO:0000256" key="6">
    <source>
        <dbReference type="ARBA" id="ARBA00023136"/>
    </source>
</evidence>
<keyword evidence="6 7" id="KW-0472">Membrane</keyword>
<dbReference type="PROSITE" id="PS50928">
    <property type="entry name" value="ABC_TM1"/>
    <property type="match status" value="1"/>
</dbReference>
<evidence type="ECO:0000259" key="8">
    <source>
        <dbReference type="PROSITE" id="PS50928"/>
    </source>
</evidence>
<evidence type="ECO:0000256" key="5">
    <source>
        <dbReference type="ARBA" id="ARBA00022989"/>
    </source>
</evidence>
<dbReference type="Gene3D" id="1.10.3720.10">
    <property type="entry name" value="MetI-like"/>
    <property type="match status" value="1"/>
</dbReference>
<evidence type="ECO:0000256" key="7">
    <source>
        <dbReference type="RuleBase" id="RU363032"/>
    </source>
</evidence>
<keyword evidence="2 7" id="KW-0813">Transport</keyword>
<gene>
    <name evidence="9" type="ORF">IDH41_10275</name>
</gene>
<dbReference type="CDD" id="cd06261">
    <property type="entry name" value="TM_PBP2"/>
    <property type="match status" value="1"/>
</dbReference>
<dbReference type="PANTHER" id="PTHR43227">
    <property type="entry name" value="BLL4140 PROTEIN"/>
    <property type="match status" value="1"/>
</dbReference>
<keyword evidence="5 7" id="KW-1133">Transmembrane helix</keyword>
<dbReference type="EMBL" id="JACXIY010000013">
    <property type="protein sequence ID" value="MBD2868966.1"/>
    <property type="molecule type" value="Genomic_DNA"/>
</dbReference>
<keyword evidence="4 7" id="KW-0812">Transmembrane</keyword>
<dbReference type="AlphaFoldDB" id="A0A927H504"/>
<dbReference type="SUPFAM" id="SSF161098">
    <property type="entry name" value="MetI-like"/>
    <property type="match status" value="1"/>
</dbReference>
<evidence type="ECO:0000256" key="2">
    <source>
        <dbReference type="ARBA" id="ARBA00022448"/>
    </source>
</evidence>
<sequence>MHALGASRSWARFKRNIPLLVMFVPVVAFYLIFKYAPMFGYVIAFKEYTFAKGVFGSPWVGLKWLEIIVNDPFTLKIVWNTLFLSLLNIVVGFPFPILIALMLNEVRSMLFKKSVQTLVYLPHFFSWVIIGGIFITLFSQESGIVNKIITLFRDEPLPFLYQANTWISIYVGSGIWKEAGFSAIIYLAALTSIDPTLYEAASVDGAGKFRKIWHITLPGIRPTIFLLLILSMGNIMEVGFDHVYVLQNDVVYSSSEVLSTYIYKIGLLGAQFSRSTALGLFESLVGFILVVTANRVARRFNQNLW</sequence>
<keyword evidence="3" id="KW-1003">Cell membrane</keyword>
<evidence type="ECO:0000256" key="4">
    <source>
        <dbReference type="ARBA" id="ARBA00022692"/>
    </source>
</evidence>
<feature type="transmembrane region" description="Helical" evidence="7">
    <location>
        <begin position="17"/>
        <end position="36"/>
    </location>
</feature>
<keyword evidence="10" id="KW-1185">Reference proteome</keyword>
<reference evidence="9" key="1">
    <citation type="submission" date="2020-09" db="EMBL/GenBank/DDBJ databases">
        <title>A novel bacterium of genus Paenibacillus, isolated from South China Sea.</title>
        <authorList>
            <person name="Huang H."/>
            <person name="Mo K."/>
            <person name="Hu Y."/>
        </authorList>
    </citation>
    <scope>NUCLEOTIDE SEQUENCE</scope>
    <source>
        <strain evidence="9">IB182493</strain>
    </source>
</reference>
<feature type="transmembrane region" description="Helical" evidence="7">
    <location>
        <begin position="82"/>
        <end position="106"/>
    </location>
</feature>
<dbReference type="PANTHER" id="PTHR43227:SF11">
    <property type="entry name" value="BLL4140 PROTEIN"/>
    <property type="match status" value="1"/>
</dbReference>
<dbReference type="Pfam" id="PF00528">
    <property type="entry name" value="BPD_transp_1"/>
    <property type="match status" value="1"/>
</dbReference>
<dbReference type="InterPro" id="IPR035906">
    <property type="entry name" value="MetI-like_sf"/>
</dbReference>
<comment type="caution">
    <text evidence="9">The sequence shown here is derived from an EMBL/GenBank/DDBJ whole genome shotgun (WGS) entry which is preliminary data.</text>
</comment>
<accession>A0A927H504</accession>
<feature type="transmembrane region" description="Helical" evidence="7">
    <location>
        <begin position="277"/>
        <end position="297"/>
    </location>
</feature>
<comment type="similarity">
    <text evidence="7">Belongs to the binding-protein-dependent transport system permease family.</text>
</comment>
<evidence type="ECO:0000313" key="9">
    <source>
        <dbReference type="EMBL" id="MBD2868966.1"/>
    </source>
</evidence>
<evidence type="ECO:0000256" key="1">
    <source>
        <dbReference type="ARBA" id="ARBA00004651"/>
    </source>
</evidence>
<dbReference type="Proteomes" id="UP000632125">
    <property type="component" value="Unassembled WGS sequence"/>
</dbReference>
<organism evidence="9 10">
    <name type="scientific">Paenibacillus arenilitoris</name>
    <dbReference type="NCBI Taxonomy" id="2772299"/>
    <lineage>
        <taxon>Bacteria</taxon>
        <taxon>Bacillati</taxon>
        <taxon>Bacillota</taxon>
        <taxon>Bacilli</taxon>
        <taxon>Bacillales</taxon>
        <taxon>Paenibacillaceae</taxon>
        <taxon>Paenibacillus</taxon>
    </lineage>
</organism>
<dbReference type="InterPro" id="IPR050809">
    <property type="entry name" value="UgpAE/MalFG_permease"/>
</dbReference>
<dbReference type="InterPro" id="IPR000515">
    <property type="entry name" value="MetI-like"/>
</dbReference>